<gene>
    <name evidence="2" type="ORF">IV494_11110</name>
</gene>
<protein>
    <submittedName>
        <fullName evidence="2">DUF1792 domain-containing protein</fullName>
    </submittedName>
</protein>
<dbReference type="EMBL" id="JADPVI010000003">
    <property type="protein sequence ID" value="MBF8457727.1"/>
    <property type="molecule type" value="Genomic_DNA"/>
</dbReference>
<comment type="caution">
    <text evidence="2">The sequence shown here is derived from an EMBL/GenBank/DDBJ whole genome shotgun (WGS) entry which is preliminary data.</text>
</comment>
<dbReference type="Proteomes" id="UP000660070">
    <property type="component" value="Unassembled WGS sequence"/>
</dbReference>
<reference evidence="2 3" key="1">
    <citation type="submission" date="2020-11" db="EMBL/GenBank/DDBJ databases">
        <title>Kaistella gelatinilytica sp. nov., a flavobacterium isolated from Antarctic Soil.</title>
        <authorList>
            <person name="Li J."/>
        </authorList>
    </citation>
    <scope>NUCLEOTIDE SEQUENCE [LARGE SCALE GENOMIC DNA]</scope>
    <source>
        <strain evidence="2 3">G5-32</strain>
    </source>
</reference>
<dbReference type="RefSeq" id="WP_196080213.1">
    <property type="nucleotide sequence ID" value="NZ_JADPVI010000003.1"/>
</dbReference>
<evidence type="ECO:0000313" key="3">
    <source>
        <dbReference type="Proteomes" id="UP000660070"/>
    </source>
</evidence>
<accession>A0ABS0FDK4</accession>
<dbReference type="Pfam" id="PF08759">
    <property type="entry name" value="GT-D"/>
    <property type="match status" value="1"/>
</dbReference>
<proteinExistence type="predicted"/>
<organism evidence="2 3">
    <name type="scientific">Kaistella gelatinilytica</name>
    <dbReference type="NCBI Taxonomy" id="2787636"/>
    <lineage>
        <taxon>Bacteria</taxon>
        <taxon>Pseudomonadati</taxon>
        <taxon>Bacteroidota</taxon>
        <taxon>Flavobacteriia</taxon>
        <taxon>Flavobacteriales</taxon>
        <taxon>Weeksellaceae</taxon>
        <taxon>Chryseobacterium group</taxon>
        <taxon>Kaistella</taxon>
    </lineage>
</organism>
<name>A0ABS0FDK4_9FLAO</name>
<keyword evidence="3" id="KW-1185">Reference proteome</keyword>
<sequence>MQNLRKKYHFWRFYFTTRNLRKNFPFYKIKSIEETIEDAIVNRKSISRFGDGEFRLLLENSNIGFQSGSSEMTARLREVIHSKLENHMVALPETFSVKNNLNWRVKYWWLNFINNIGVQVVPFLNSDKTYGNAFITRFYLDYEKKEKIPRIIKNLKKIWDNQNILIVEGKYSRLGVGNDLFENSKSIKRILCPEKNAFYSYESILQEAKKHGGDKLILIALGPTATIMAYDLAKENFWALDIGHIDLEYMWYLKGEREKTPVEGRLVNETEKQLSLEIPQEFRKNYEDSILAEIKC</sequence>
<evidence type="ECO:0000313" key="2">
    <source>
        <dbReference type="EMBL" id="MBF8457727.1"/>
    </source>
</evidence>
<feature type="domain" description="Glycosyltransferase GT-D fold" evidence="1">
    <location>
        <begin position="46"/>
        <end position="269"/>
    </location>
</feature>
<dbReference type="InterPro" id="IPR014869">
    <property type="entry name" value="GT-D"/>
</dbReference>
<evidence type="ECO:0000259" key="1">
    <source>
        <dbReference type="Pfam" id="PF08759"/>
    </source>
</evidence>